<dbReference type="CDD" id="cd02674">
    <property type="entry name" value="Peptidase_C19R"/>
    <property type="match status" value="1"/>
</dbReference>
<dbReference type="Gene3D" id="6.10.140.2220">
    <property type="match status" value="1"/>
</dbReference>
<dbReference type="EMBL" id="KE346369">
    <property type="protein sequence ID" value="KJE95444.1"/>
    <property type="molecule type" value="Genomic_DNA"/>
</dbReference>
<dbReference type="PANTHER" id="PTHR21646">
    <property type="entry name" value="UBIQUITIN CARBOXYL-TERMINAL HYDROLASE"/>
    <property type="match status" value="1"/>
</dbReference>
<reference evidence="14" key="1">
    <citation type="submission" date="2011-02" db="EMBL/GenBank/DDBJ databases">
        <title>The Genome Sequence of Capsaspora owczarzaki ATCC 30864.</title>
        <authorList>
            <person name="Russ C."/>
            <person name="Cuomo C."/>
            <person name="Burger G."/>
            <person name="Gray M.W."/>
            <person name="Holland P.W.H."/>
            <person name="King N."/>
            <person name="Lang F.B.F."/>
            <person name="Roger A.J."/>
            <person name="Ruiz-Trillo I."/>
            <person name="Young S.K."/>
            <person name="Zeng Q."/>
            <person name="Gargeya S."/>
            <person name="Alvarado L."/>
            <person name="Berlin A."/>
            <person name="Chapman S.B."/>
            <person name="Chen Z."/>
            <person name="Freedman E."/>
            <person name="Gellesch M."/>
            <person name="Goldberg J."/>
            <person name="Griggs A."/>
            <person name="Gujja S."/>
            <person name="Heilman E."/>
            <person name="Heiman D."/>
            <person name="Howarth C."/>
            <person name="Mehta T."/>
            <person name="Neiman D."/>
            <person name="Pearson M."/>
            <person name="Roberts A."/>
            <person name="Saif S."/>
            <person name="Shea T."/>
            <person name="Shenoy N."/>
            <person name="Sisk P."/>
            <person name="Stolte C."/>
            <person name="Sykes S."/>
            <person name="White J."/>
            <person name="Yandava C."/>
            <person name="Haas B."/>
            <person name="Nusbaum C."/>
            <person name="Birren B."/>
        </authorList>
    </citation>
    <scope>NUCLEOTIDE SEQUENCE</scope>
    <source>
        <strain evidence="14">ATCC 30864</strain>
    </source>
</reference>
<dbReference type="Gene3D" id="3.90.70.10">
    <property type="entry name" value="Cysteine proteinases"/>
    <property type="match status" value="2"/>
</dbReference>
<dbReference type="SUPFAM" id="SSF54001">
    <property type="entry name" value="Cysteine proteinases"/>
    <property type="match status" value="1"/>
</dbReference>
<dbReference type="InParanoid" id="A0A0D2X450"/>
<evidence type="ECO:0000256" key="6">
    <source>
        <dbReference type="ARBA" id="ARBA00022771"/>
    </source>
</evidence>
<feature type="compositionally biased region" description="Low complexity" evidence="11">
    <location>
        <begin position="72"/>
        <end position="91"/>
    </location>
</feature>
<feature type="compositionally biased region" description="Basic residues" evidence="11">
    <location>
        <begin position="136"/>
        <end position="147"/>
    </location>
</feature>
<dbReference type="GO" id="GO:0004843">
    <property type="term" value="F:cysteine-type deubiquitinase activity"/>
    <property type="evidence" value="ECO:0007669"/>
    <property type="project" value="UniProtKB-EC"/>
</dbReference>
<feature type="compositionally biased region" description="Basic and acidic residues" evidence="11">
    <location>
        <begin position="98"/>
        <end position="107"/>
    </location>
</feature>
<dbReference type="PhylomeDB" id="A0A0D2X450"/>
<dbReference type="GO" id="GO:0016579">
    <property type="term" value="P:protein deubiquitination"/>
    <property type="evidence" value="ECO:0007669"/>
    <property type="project" value="InterPro"/>
</dbReference>
<dbReference type="Pfam" id="PF00443">
    <property type="entry name" value="UCH"/>
    <property type="match status" value="1"/>
</dbReference>
<keyword evidence="10" id="KW-0862">Zinc</keyword>
<dbReference type="InterPro" id="IPR001394">
    <property type="entry name" value="Peptidase_C19_UCH"/>
</dbReference>
<keyword evidence="6" id="KW-0863">Zinc-finger</keyword>
<evidence type="ECO:0000313" key="14">
    <source>
        <dbReference type="Proteomes" id="UP000008743"/>
    </source>
</evidence>
<evidence type="ECO:0000256" key="10">
    <source>
        <dbReference type="ARBA" id="ARBA00022833"/>
    </source>
</evidence>
<feature type="region of interest" description="Disordered" evidence="11">
    <location>
        <begin position="704"/>
        <end position="743"/>
    </location>
</feature>
<dbReference type="STRING" id="595528.A0A0D2X450"/>
<dbReference type="GO" id="GO:0006508">
    <property type="term" value="P:proteolysis"/>
    <property type="evidence" value="ECO:0007669"/>
    <property type="project" value="UniProtKB-KW"/>
</dbReference>
<organism evidence="13 14">
    <name type="scientific">Capsaspora owczarzaki (strain ATCC 30864)</name>
    <dbReference type="NCBI Taxonomy" id="595528"/>
    <lineage>
        <taxon>Eukaryota</taxon>
        <taxon>Filasterea</taxon>
        <taxon>Capsaspora</taxon>
    </lineage>
</organism>
<dbReference type="AlphaFoldDB" id="A0A0D2X450"/>
<feature type="compositionally biased region" description="Low complexity" evidence="11">
    <location>
        <begin position="148"/>
        <end position="165"/>
    </location>
</feature>
<feature type="region of interest" description="Disordered" evidence="11">
    <location>
        <begin position="777"/>
        <end position="809"/>
    </location>
</feature>
<dbReference type="EC" id="3.4.19.12" evidence="3"/>
<keyword evidence="4 13" id="KW-0645">Protease</keyword>
<feature type="compositionally biased region" description="Low complexity" evidence="11">
    <location>
        <begin position="185"/>
        <end position="219"/>
    </location>
</feature>
<dbReference type="SUPFAM" id="SSF48452">
    <property type="entry name" value="TPR-like"/>
    <property type="match status" value="1"/>
</dbReference>
<keyword evidence="7" id="KW-0833">Ubl conjugation pathway</keyword>
<keyword evidence="14" id="KW-1185">Reference proteome</keyword>
<evidence type="ECO:0000256" key="1">
    <source>
        <dbReference type="ARBA" id="ARBA00000707"/>
    </source>
</evidence>
<evidence type="ECO:0000256" key="5">
    <source>
        <dbReference type="ARBA" id="ARBA00022723"/>
    </source>
</evidence>
<proteinExistence type="inferred from homology"/>
<keyword evidence="9" id="KW-0788">Thiol protease</keyword>
<evidence type="ECO:0000313" key="13">
    <source>
        <dbReference type="EMBL" id="KJE95444.1"/>
    </source>
</evidence>
<dbReference type="InterPro" id="IPR038765">
    <property type="entry name" value="Papain-like_cys_pep_sf"/>
</dbReference>
<evidence type="ECO:0000256" key="4">
    <source>
        <dbReference type="ARBA" id="ARBA00022670"/>
    </source>
</evidence>
<evidence type="ECO:0000256" key="7">
    <source>
        <dbReference type="ARBA" id="ARBA00022786"/>
    </source>
</evidence>
<dbReference type="PROSITE" id="PS00973">
    <property type="entry name" value="USP_2"/>
    <property type="match status" value="1"/>
</dbReference>
<feature type="compositionally biased region" description="Low complexity" evidence="11">
    <location>
        <begin position="114"/>
        <end position="135"/>
    </location>
</feature>
<dbReference type="InterPro" id="IPR018200">
    <property type="entry name" value="USP_CS"/>
</dbReference>
<sequence length="1177" mass="128636">MSPGRRQPQVSVAPTAKRADLPSTTRPATNGGPTALPADDDELDDAIAGRPGISEDEDDEQAFRASKPSGSAAVAVTPAPAQVQATAHATTNGTTKHSAQEDEHGSDSDEDDAASSVSASADGTASTTATPGTAAAKKKKKKNKNKSKNTSEQPQAGPASAPATANAANLAAPVVPAASPAKTKTSAVATASTKPPSDAAPTGTKPTATGTPAVVQTPAAPAPPAAPAIPAANKVAMNHFAEGERLMQHPETFRRGLDELDFAIDVAYQTSELPFRIHVMRKAYNGCMRSQMFQRCIEFCSMLLREQPDDEGSRLMRGMAHEKLNNLDEALVDFKRLQKAFPAKLLYQTKSATLEKRIHDNPFREPEATSGLSSLTSKLASVASSYLRPVPPPPLGRLQKTVPGLTGLQNLGNTCFMNSVLQCLSAARELRDYFLSDAFRQHINKQSTLGMQGQMAEAYSEFSKHLWSGEYQYIAPHQLKQVSNKFATMFSGFGQHDSQEFMSFFLDGLHEDVNLIGKKPYLEDVERRPDESDASMADRAWGQHKLRDNSHIVDLFQGQYKSTVVCPECDRVSVKFDPFMYLSLPIPTLQTRKMGVLVSLAETAARPQAQLVRCCVTVPLTGTVLAILEAIAAMLGVSSARKLVLCEYDRYRLRRVFDEREAVQRIYDYQDLVAYELPSLAELPAHLIEAGRLVNARREHEAEVAKSELEQEESASVAASATTSASTESSSSSEPVVPAAVGAESPATASAEVAAAAASSPSVVAEEAAEPQLAVPGSVIALPPPPPPQPTPGFKPKTSNLTAKAAKPASDDEQEVCRIFVTFRGRPVITGTPLNGTCTTCGGECAVDRRCTKCNTARYCSDACLESNWDHHRYYCTKPLRHVDGLPLLLSIPATSVTYRELEGFVYNSLRPFLDISQSIELTEIGRLTTVNEYCETMVELDPTSTAEINLDDAQFLSVDWNELASAQEVQKHRIEATKEHESCSRAEEKITLQKCLSLFTKEEKLGVDEAWYCSKCQKHQQATKSMTLWRLPKLLIVQLKRFSFSRIYRDKLNSLVEFPLTNLDLSDYVQGAEHDHTPVYDLFAVSNHYGMAFGGHYTAFTKYSRRGEYVVPRENHDLVASRGAGTVPSDPLPAHEHDDQWFEFDDSHVSRKSANEIQTSNAYVLVYRRREDIHHE</sequence>
<protein>
    <recommendedName>
        <fullName evidence="3">ubiquitinyl hydrolase 1</fullName>
        <ecNumber evidence="3">3.4.19.12</ecNumber>
    </recommendedName>
</protein>
<evidence type="ECO:0000256" key="8">
    <source>
        <dbReference type="ARBA" id="ARBA00022801"/>
    </source>
</evidence>
<dbReference type="PROSITE" id="PS00972">
    <property type="entry name" value="USP_1"/>
    <property type="match status" value="1"/>
</dbReference>
<evidence type="ECO:0000256" key="2">
    <source>
        <dbReference type="ARBA" id="ARBA00009085"/>
    </source>
</evidence>
<evidence type="ECO:0000256" key="3">
    <source>
        <dbReference type="ARBA" id="ARBA00012759"/>
    </source>
</evidence>
<keyword evidence="8" id="KW-0378">Hydrolase</keyword>
<evidence type="ECO:0000259" key="12">
    <source>
        <dbReference type="PROSITE" id="PS01360"/>
    </source>
</evidence>
<comment type="similarity">
    <text evidence="2">Belongs to the peptidase C19 family.</text>
</comment>
<dbReference type="InterPro" id="IPR050185">
    <property type="entry name" value="Ub_carboxyl-term_hydrolase"/>
</dbReference>
<dbReference type="Proteomes" id="UP000008743">
    <property type="component" value="Unassembled WGS sequence"/>
</dbReference>
<comment type="catalytic activity">
    <reaction evidence="1">
        <text>Thiol-dependent hydrolysis of ester, thioester, amide, peptide and isopeptide bonds formed by the C-terminal Gly of ubiquitin (a 76-residue protein attached to proteins as an intracellular targeting signal).</text>
        <dbReference type="EC" id="3.4.19.12"/>
    </reaction>
</comment>
<feature type="compositionally biased region" description="Polar residues" evidence="11">
    <location>
        <begin position="22"/>
        <end position="32"/>
    </location>
</feature>
<dbReference type="PROSITE" id="PS01360">
    <property type="entry name" value="ZF_MYND_1"/>
    <property type="match status" value="1"/>
</dbReference>
<evidence type="ECO:0000256" key="9">
    <source>
        <dbReference type="ARBA" id="ARBA00022807"/>
    </source>
</evidence>
<dbReference type="PANTHER" id="PTHR21646:SF24">
    <property type="entry name" value="UBIQUITIN CARBOXYL-TERMINAL HYDROLASE"/>
    <property type="match status" value="1"/>
</dbReference>
<feature type="compositionally biased region" description="Low complexity" evidence="11">
    <location>
        <begin position="714"/>
        <end position="743"/>
    </location>
</feature>
<dbReference type="InterPro" id="IPR011990">
    <property type="entry name" value="TPR-like_helical_dom_sf"/>
</dbReference>
<name>A0A0D2X450_CAPO3</name>
<dbReference type="OMA" id="RIMAFET"/>
<feature type="domain" description="MYND-type" evidence="12">
    <location>
        <begin position="838"/>
        <end position="876"/>
    </location>
</feature>
<dbReference type="RefSeq" id="XP_004345484.1">
    <property type="nucleotide sequence ID" value="XM_004345434.2"/>
</dbReference>
<feature type="compositionally biased region" description="Pro residues" evidence="11">
    <location>
        <begin position="782"/>
        <end position="793"/>
    </location>
</feature>
<feature type="region of interest" description="Disordered" evidence="11">
    <location>
        <begin position="185"/>
        <end position="227"/>
    </location>
</feature>
<dbReference type="GO" id="GO:0008270">
    <property type="term" value="F:zinc ion binding"/>
    <property type="evidence" value="ECO:0007669"/>
    <property type="project" value="UniProtKB-KW"/>
</dbReference>
<feature type="region of interest" description="Disordered" evidence="11">
    <location>
        <begin position="1"/>
        <end position="165"/>
    </location>
</feature>
<dbReference type="SUPFAM" id="SSF144232">
    <property type="entry name" value="HIT/MYND zinc finger-like"/>
    <property type="match status" value="1"/>
</dbReference>
<evidence type="ECO:0000256" key="11">
    <source>
        <dbReference type="SAM" id="MobiDB-lite"/>
    </source>
</evidence>
<dbReference type="OrthoDB" id="265776at2759"/>
<dbReference type="InterPro" id="IPR002893">
    <property type="entry name" value="Znf_MYND"/>
</dbReference>
<gene>
    <name evidence="13" type="ORF">CAOG_005894</name>
</gene>
<accession>A0A0D2X450</accession>
<dbReference type="Gene3D" id="1.25.40.10">
    <property type="entry name" value="Tetratricopeptide repeat domain"/>
    <property type="match status" value="1"/>
</dbReference>
<keyword evidence="5" id="KW-0479">Metal-binding</keyword>
<dbReference type="eggNOG" id="KOG1870">
    <property type="taxonomic scope" value="Eukaryota"/>
</dbReference>